<evidence type="ECO:0008006" key="3">
    <source>
        <dbReference type="Google" id="ProtNLM"/>
    </source>
</evidence>
<dbReference type="RefSeq" id="WP_093190780.1">
    <property type="nucleotide sequence ID" value="NZ_FNEV01000001.1"/>
</dbReference>
<dbReference type="AlphaFoldDB" id="A0A1G8PQC2"/>
<dbReference type="Gene3D" id="1.10.1510.10">
    <property type="entry name" value="Uncharacterised protein YqeY/AIM41 PF09424, N-terminal domain"/>
    <property type="match status" value="1"/>
</dbReference>
<dbReference type="Proteomes" id="UP000199225">
    <property type="component" value="Unassembled WGS sequence"/>
</dbReference>
<dbReference type="OrthoDB" id="9794041at2"/>
<accession>A0A1G8PQC2</accession>
<dbReference type="InterPro" id="IPR042184">
    <property type="entry name" value="YqeY/Aim41_N"/>
</dbReference>
<dbReference type="Pfam" id="PF09424">
    <property type="entry name" value="YqeY"/>
    <property type="match status" value="1"/>
</dbReference>
<gene>
    <name evidence="1" type="ORF">SAMN04490247_0124</name>
</gene>
<dbReference type="GO" id="GO:0016884">
    <property type="term" value="F:carbon-nitrogen ligase activity, with glutamine as amido-N-donor"/>
    <property type="evidence" value="ECO:0007669"/>
    <property type="project" value="InterPro"/>
</dbReference>
<dbReference type="InterPro" id="IPR023168">
    <property type="entry name" value="GatB_Yqey_C_2"/>
</dbReference>
<evidence type="ECO:0000313" key="1">
    <source>
        <dbReference type="EMBL" id="SDI94538.1"/>
    </source>
</evidence>
<dbReference type="SUPFAM" id="SSF89095">
    <property type="entry name" value="GatB/YqeY motif"/>
    <property type="match status" value="1"/>
</dbReference>
<dbReference type="EMBL" id="FNEV01000001">
    <property type="protein sequence ID" value="SDI94538.1"/>
    <property type="molecule type" value="Genomic_DNA"/>
</dbReference>
<dbReference type="PANTHER" id="PTHR28055:SF1">
    <property type="entry name" value="ALTERED INHERITANCE OF MITOCHONDRIA PROTEIN 41, MITOCHONDRIAL"/>
    <property type="match status" value="1"/>
</dbReference>
<protein>
    <recommendedName>
        <fullName evidence="3">GatB/YqeY domain-containing protein</fullName>
    </recommendedName>
</protein>
<dbReference type="Gene3D" id="1.10.10.410">
    <property type="match status" value="1"/>
</dbReference>
<organism evidence="1 2">
    <name type="scientific">Salimicrobium halophilum</name>
    <dbReference type="NCBI Taxonomy" id="86666"/>
    <lineage>
        <taxon>Bacteria</taxon>
        <taxon>Bacillati</taxon>
        <taxon>Bacillota</taxon>
        <taxon>Bacilli</taxon>
        <taxon>Bacillales</taxon>
        <taxon>Bacillaceae</taxon>
        <taxon>Salimicrobium</taxon>
    </lineage>
</organism>
<dbReference type="InterPro" id="IPR003789">
    <property type="entry name" value="Asn/Gln_tRNA_amidoTrase-B-like"/>
</dbReference>
<dbReference type="InterPro" id="IPR019004">
    <property type="entry name" value="YqeY/Aim41"/>
</dbReference>
<evidence type="ECO:0000313" key="2">
    <source>
        <dbReference type="Proteomes" id="UP000199225"/>
    </source>
</evidence>
<name>A0A1G8PQC2_9BACI</name>
<dbReference type="PANTHER" id="PTHR28055">
    <property type="entry name" value="ALTERED INHERITANCE OF MITOCHONDRIA PROTEIN 41, MITOCHONDRIAL"/>
    <property type="match status" value="1"/>
</dbReference>
<keyword evidence="2" id="KW-1185">Reference proteome</keyword>
<reference evidence="2" key="1">
    <citation type="submission" date="2016-10" db="EMBL/GenBank/DDBJ databases">
        <authorList>
            <person name="Varghese N."/>
            <person name="Submissions S."/>
        </authorList>
    </citation>
    <scope>NUCLEOTIDE SEQUENCE [LARGE SCALE GENOMIC DNA]</scope>
    <source>
        <strain evidence="2">DSM 4771</strain>
    </source>
</reference>
<dbReference type="STRING" id="86666.SAMN04490247_0124"/>
<proteinExistence type="predicted"/>
<sequence>MTISERLTEDMKVAMKAKDKKRLGVIRMVRSSMQNEAIKLGKNELTEEEELTVLSREVKQRKDSLQEFKQAGRDDLVSDLQEEITILNDYLPKQLTDQELEAIVSETISEVGASGKSDMGKVMSAVMPKVKGQADGSAVNKEVMKQLS</sequence>